<accession>A0A1Q9LIP5</accession>
<dbReference type="Proteomes" id="UP000186040">
    <property type="component" value="Unassembled WGS sequence"/>
</dbReference>
<dbReference type="RefSeq" id="WP_075976333.1">
    <property type="nucleotide sequence ID" value="NZ_MKQR01000018.1"/>
</dbReference>
<name>A0A1Q9LIP5_9PSEU</name>
<gene>
    <name evidence="2" type="ORF">BJP25_24165</name>
</gene>
<organism evidence="2 3">
    <name type="scientific">Actinokineospora bangkokensis</name>
    <dbReference type="NCBI Taxonomy" id="1193682"/>
    <lineage>
        <taxon>Bacteria</taxon>
        <taxon>Bacillati</taxon>
        <taxon>Actinomycetota</taxon>
        <taxon>Actinomycetes</taxon>
        <taxon>Pseudonocardiales</taxon>
        <taxon>Pseudonocardiaceae</taxon>
        <taxon>Actinokineospora</taxon>
    </lineage>
</organism>
<dbReference type="GO" id="GO:0003824">
    <property type="term" value="F:catalytic activity"/>
    <property type="evidence" value="ECO:0007669"/>
    <property type="project" value="UniProtKB-ARBA"/>
</dbReference>
<comment type="caution">
    <text evidence="2">The sequence shown here is derived from an EMBL/GenBank/DDBJ whole genome shotgun (WGS) entry which is preliminary data.</text>
</comment>
<dbReference type="EMBL" id="MKQR01000018">
    <property type="protein sequence ID" value="OLR91927.1"/>
    <property type="molecule type" value="Genomic_DNA"/>
</dbReference>
<reference evidence="2 3" key="1">
    <citation type="submission" date="2016-10" db="EMBL/GenBank/DDBJ databases">
        <title>The Draft Genome Sequence of Actinokineospora bangkokensis 44EHWT reveals the biosynthetic pathway of antifungal compounds Thailandins with unusual extender unit butylmalonyl-CoA.</title>
        <authorList>
            <person name="Greule A."/>
            <person name="Intra B."/>
            <person name="Flemming S."/>
            <person name="Rommel M.G."/>
            <person name="Panbangred W."/>
            <person name="Bechthold A."/>
        </authorList>
    </citation>
    <scope>NUCLEOTIDE SEQUENCE [LARGE SCALE GENOMIC DNA]</scope>
    <source>
        <strain evidence="2 3">44EHW</strain>
    </source>
</reference>
<dbReference type="Pfam" id="PF12697">
    <property type="entry name" value="Abhydrolase_6"/>
    <property type="match status" value="1"/>
</dbReference>
<dbReference type="SUPFAM" id="SSF53474">
    <property type="entry name" value="alpha/beta-Hydrolases"/>
    <property type="match status" value="1"/>
</dbReference>
<proteinExistence type="predicted"/>
<evidence type="ECO:0000313" key="3">
    <source>
        <dbReference type="Proteomes" id="UP000186040"/>
    </source>
</evidence>
<evidence type="ECO:0000313" key="2">
    <source>
        <dbReference type="EMBL" id="OLR91927.1"/>
    </source>
</evidence>
<dbReference type="InterPro" id="IPR029058">
    <property type="entry name" value="AB_hydrolase_fold"/>
</dbReference>
<dbReference type="OrthoDB" id="4027744at2"/>
<dbReference type="InterPro" id="IPR000073">
    <property type="entry name" value="AB_hydrolase_1"/>
</dbReference>
<dbReference type="Gene3D" id="3.40.50.1820">
    <property type="entry name" value="alpha/beta hydrolase"/>
    <property type="match status" value="1"/>
</dbReference>
<sequence>MTGRVRVLYLHGLASSRSIWRAAVAVAGPAVEAEAVQLPWHNLGTGDWAHTRDPVDQLVEVLDRHPVDAVVAHSFTAGLLLEAVSRRLLAPLPAVLVGPFYRADPAEFDWATLAHHAGGFHRIFAEALHLDRPGADPGRVAAAAEVLRDRAGPYGWFRFFDTYLRTPFLDLAAVTAPQLVLVGDEDIATRPAEARALAAALPLARAEVIEGCGHFPMLQRPARFSAEVDAFLAAVTTTRHPHLEPT</sequence>
<evidence type="ECO:0000259" key="1">
    <source>
        <dbReference type="Pfam" id="PF12697"/>
    </source>
</evidence>
<dbReference type="AlphaFoldDB" id="A0A1Q9LIP5"/>
<keyword evidence="3" id="KW-1185">Reference proteome</keyword>
<feature type="domain" description="AB hydrolase-1" evidence="1">
    <location>
        <begin position="7"/>
        <end position="226"/>
    </location>
</feature>
<protein>
    <recommendedName>
        <fullName evidence="1">AB hydrolase-1 domain-containing protein</fullName>
    </recommendedName>
</protein>
<dbReference type="STRING" id="1193682.BJP25_24165"/>